<dbReference type="GO" id="GO:0003677">
    <property type="term" value="F:DNA binding"/>
    <property type="evidence" value="ECO:0007669"/>
    <property type="project" value="InterPro"/>
</dbReference>
<evidence type="ECO:0000256" key="1">
    <source>
        <dbReference type="ARBA" id="ARBA00022741"/>
    </source>
</evidence>
<dbReference type="GO" id="GO:0004519">
    <property type="term" value="F:endonuclease activity"/>
    <property type="evidence" value="ECO:0007669"/>
    <property type="project" value="InterPro"/>
</dbReference>
<evidence type="ECO:0000256" key="2">
    <source>
        <dbReference type="ARBA" id="ARBA00022840"/>
    </source>
</evidence>
<evidence type="ECO:0000313" key="5">
    <source>
        <dbReference type="EMBL" id="PJC00930.1"/>
    </source>
</evidence>
<dbReference type="InterPro" id="IPR011335">
    <property type="entry name" value="Restrct_endonuc-II-like"/>
</dbReference>
<keyword evidence="2 3" id="KW-0067">ATP-binding</keyword>
<dbReference type="AlphaFoldDB" id="A0A2M8DPT4"/>
<evidence type="ECO:0000256" key="3">
    <source>
        <dbReference type="PROSITE-ProRule" id="PRU00492"/>
    </source>
</evidence>
<dbReference type="InterPro" id="IPR011856">
    <property type="entry name" value="tRNA_endonuc-like_dom_sf"/>
</dbReference>
<reference evidence="6" key="1">
    <citation type="submission" date="2017-09" db="EMBL/GenBank/DDBJ databases">
        <title>Depth-based differentiation of microbial function through sediment-hosted aquifers and enrichment of novel symbionts in the deep terrestrial subsurface.</title>
        <authorList>
            <person name="Probst A.J."/>
            <person name="Ladd B."/>
            <person name="Jarett J.K."/>
            <person name="Geller-Mcgrath D.E."/>
            <person name="Sieber C.M.K."/>
            <person name="Emerson J.B."/>
            <person name="Anantharaman K."/>
            <person name="Thomas B.C."/>
            <person name="Malmstrom R."/>
            <person name="Stieglmeier M."/>
            <person name="Klingl A."/>
            <person name="Woyke T."/>
            <person name="Ryan C.M."/>
            <person name="Banfield J.F."/>
        </authorList>
    </citation>
    <scope>NUCLEOTIDE SEQUENCE [LARGE SCALE GENOMIC DNA]</scope>
</reference>
<dbReference type="EMBL" id="PFSY01000230">
    <property type="protein sequence ID" value="PJC00930.1"/>
    <property type="molecule type" value="Genomic_DNA"/>
</dbReference>
<dbReference type="GO" id="GO:0005524">
    <property type="term" value="F:ATP binding"/>
    <property type="evidence" value="ECO:0007669"/>
    <property type="project" value="UniProtKB-UniRule"/>
</dbReference>
<dbReference type="InterPro" id="IPR007560">
    <property type="entry name" value="Restrct_endonuc_IV_Mrr"/>
</dbReference>
<dbReference type="SUPFAM" id="SSF52980">
    <property type="entry name" value="Restriction endonuclease-like"/>
    <property type="match status" value="1"/>
</dbReference>
<dbReference type="Pfam" id="PF04471">
    <property type="entry name" value="Mrr_cat"/>
    <property type="match status" value="1"/>
</dbReference>
<dbReference type="Pfam" id="PF03477">
    <property type="entry name" value="ATP-cone"/>
    <property type="match status" value="1"/>
</dbReference>
<feature type="domain" description="ATP-cone" evidence="4">
    <location>
        <begin position="4"/>
        <end position="85"/>
    </location>
</feature>
<feature type="non-terminal residue" evidence="5">
    <location>
        <position position="219"/>
    </location>
</feature>
<comment type="caution">
    <text evidence="5">The sequence shown here is derived from an EMBL/GenBank/DDBJ whole genome shotgun (WGS) entry which is preliminary data.</text>
</comment>
<dbReference type="Proteomes" id="UP000230136">
    <property type="component" value="Unassembled WGS sequence"/>
</dbReference>
<gene>
    <name evidence="5" type="ORF">CO073_04970</name>
</gene>
<dbReference type="Gene3D" id="3.40.1350.10">
    <property type="match status" value="1"/>
</dbReference>
<evidence type="ECO:0000313" key="6">
    <source>
        <dbReference type="Proteomes" id="UP000230136"/>
    </source>
</evidence>
<evidence type="ECO:0000259" key="4">
    <source>
        <dbReference type="PROSITE" id="PS51161"/>
    </source>
</evidence>
<dbReference type="InterPro" id="IPR005144">
    <property type="entry name" value="ATP-cone_dom"/>
</dbReference>
<proteinExistence type="predicted"/>
<protein>
    <recommendedName>
        <fullName evidence="4">ATP-cone domain-containing protein</fullName>
    </recommendedName>
</protein>
<dbReference type="PROSITE" id="PS51161">
    <property type="entry name" value="ATP_CONE"/>
    <property type="match status" value="1"/>
</dbReference>
<name>A0A2M8DPT4_9BACT</name>
<accession>A0A2M8DPT4</accession>
<organism evidence="5 6">
    <name type="scientific">Candidatus Komeilibacteria bacterium CG_4_9_14_0_8_um_filter_36_9</name>
    <dbReference type="NCBI Taxonomy" id="1974473"/>
    <lineage>
        <taxon>Bacteria</taxon>
        <taxon>Candidatus Komeiliibacteriota</taxon>
    </lineage>
</organism>
<keyword evidence="1 3" id="KW-0547">Nucleotide-binding</keyword>
<sequence>MKQLFIIKADGSKTRFSYKKLLKSIQKSGASADAADRIARQVLRELPNEFTSNMLFDLIHRQLKQTNRQVAQIYSLRRALADIPPDIWEKYIAKLFEYYGYQTKWNVIIPGASVEHQVDVIVTKDKKTWLIECKHHYEYHRDTGLGEILQVQARLEDVRDGFKKNKNKYDFFGAWLVTNTRFSDHNKRYADAKKINLTGWQYPEQYSLERLIQDRAIYP</sequence>
<dbReference type="GO" id="GO:0009307">
    <property type="term" value="P:DNA restriction-modification system"/>
    <property type="evidence" value="ECO:0007669"/>
    <property type="project" value="InterPro"/>
</dbReference>